<evidence type="ECO:0000259" key="2">
    <source>
        <dbReference type="Pfam" id="PF02481"/>
    </source>
</evidence>
<dbReference type="AlphaFoldDB" id="A0AAX0VI16"/>
<dbReference type="PANTHER" id="PTHR43022:SF1">
    <property type="entry name" value="PROTEIN SMF"/>
    <property type="match status" value="1"/>
</dbReference>
<sequence>MVTITSLAKDERSARVALAATLEPDDAVTGRLIAAVGAVETMRLAAGTGAFPKKVDSVDAGLWRNKVSPRLDARTVTQALSETDRLGLHILIPGDRDWPTALNDLGERAPTVLWVRGTVSFLSATLSDRVTITGARAATSYGEHITGELASDLTHAGRIIVAGGAYGIDAAAHRAALAPGGQTLAVMVGGLDRLYPSGNRELLERVGDLGLLASEMAPGSAPTMWRFLARNRILGDLSGATVVVEAGYRSGSLNLAARAAQLGRPVGAVPGPVTSVSSAGTHRLLHEGIASLITDATDVTALLDPPAGVSGKALARESAITPSARREGCAL</sequence>
<dbReference type="GO" id="GO:0009294">
    <property type="term" value="P:DNA-mediated transformation"/>
    <property type="evidence" value="ECO:0007669"/>
    <property type="project" value="InterPro"/>
</dbReference>
<dbReference type="Gene3D" id="3.40.50.450">
    <property type="match status" value="1"/>
</dbReference>
<reference evidence="3 4" key="1">
    <citation type="submission" date="2017-12" db="EMBL/GenBank/DDBJ databases">
        <title>Phylogenetic diversity of female urinary microbiome.</title>
        <authorList>
            <person name="Thomas-White K."/>
            <person name="Wolfe A.J."/>
        </authorList>
    </citation>
    <scope>NUCLEOTIDE SEQUENCE [LARGE SCALE GENOMIC DNA]</scope>
    <source>
        <strain evidence="3 4">UMB0038</strain>
    </source>
</reference>
<dbReference type="Pfam" id="PF02481">
    <property type="entry name" value="DNA_processg_A"/>
    <property type="match status" value="1"/>
</dbReference>
<evidence type="ECO:0000313" key="3">
    <source>
        <dbReference type="EMBL" id="PKZ79759.1"/>
    </source>
</evidence>
<dbReference type="SUPFAM" id="SSF102405">
    <property type="entry name" value="MCP/YpsA-like"/>
    <property type="match status" value="1"/>
</dbReference>
<evidence type="ECO:0000313" key="4">
    <source>
        <dbReference type="Proteomes" id="UP000234847"/>
    </source>
</evidence>
<comment type="caution">
    <text evidence="3">The sequence shown here is derived from an EMBL/GenBank/DDBJ whole genome shotgun (WGS) entry which is preliminary data.</text>
</comment>
<protein>
    <submittedName>
        <fullName evidence="3">DNA-processing protein DprA</fullName>
    </submittedName>
</protein>
<organism evidence="3 4">
    <name type="scientific">Micrococcus luteus</name>
    <name type="common">Micrococcus lysodeikticus</name>
    <dbReference type="NCBI Taxonomy" id="1270"/>
    <lineage>
        <taxon>Bacteria</taxon>
        <taxon>Bacillati</taxon>
        <taxon>Actinomycetota</taxon>
        <taxon>Actinomycetes</taxon>
        <taxon>Micrococcales</taxon>
        <taxon>Micrococcaceae</taxon>
        <taxon>Micrococcus</taxon>
    </lineage>
</organism>
<dbReference type="InterPro" id="IPR057666">
    <property type="entry name" value="DrpA_SLOG"/>
</dbReference>
<name>A0AAX0VI16_MICLU</name>
<gene>
    <name evidence="3" type="ORF">CYJ95_11340</name>
</gene>
<dbReference type="InterPro" id="IPR003488">
    <property type="entry name" value="DprA"/>
</dbReference>
<feature type="domain" description="Smf/DprA SLOG" evidence="2">
    <location>
        <begin position="90"/>
        <end position="302"/>
    </location>
</feature>
<comment type="similarity">
    <text evidence="1">Belongs to the DprA/Smf family.</text>
</comment>
<dbReference type="Proteomes" id="UP000234847">
    <property type="component" value="Unassembled WGS sequence"/>
</dbReference>
<evidence type="ECO:0000256" key="1">
    <source>
        <dbReference type="ARBA" id="ARBA00006525"/>
    </source>
</evidence>
<dbReference type="RefSeq" id="WP_020624280.1">
    <property type="nucleotide sequence ID" value="NZ_JACLBR010000104.1"/>
</dbReference>
<dbReference type="EMBL" id="PKJT01000016">
    <property type="protein sequence ID" value="PKZ79759.1"/>
    <property type="molecule type" value="Genomic_DNA"/>
</dbReference>
<proteinExistence type="inferred from homology"/>
<accession>A0AAX0VI16</accession>
<dbReference type="PANTHER" id="PTHR43022">
    <property type="entry name" value="PROTEIN SMF"/>
    <property type="match status" value="1"/>
</dbReference>